<dbReference type="GO" id="GO:0005886">
    <property type="term" value="C:plasma membrane"/>
    <property type="evidence" value="ECO:0007669"/>
    <property type="project" value="TreeGrafter"/>
</dbReference>
<proteinExistence type="predicted"/>
<feature type="transmembrane region" description="Helical" evidence="5">
    <location>
        <begin position="193"/>
        <end position="213"/>
    </location>
</feature>
<keyword evidence="2 5" id="KW-0812">Transmembrane</keyword>
<organism evidence="6 7">
    <name type="scientific">Alkalibaculum bacchi</name>
    <dbReference type="NCBI Taxonomy" id="645887"/>
    <lineage>
        <taxon>Bacteria</taxon>
        <taxon>Bacillati</taxon>
        <taxon>Bacillota</taxon>
        <taxon>Clostridia</taxon>
        <taxon>Eubacteriales</taxon>
        <taxon>Eubacteriaceae</taxon>
        <taxon>Alkalibaculum</taxon>
    </lineage>
</organism>
<keyword evidence="7" id="KW-1185">Reference proteome</keyword>
<feature type="transmembrane region" description="Helical" evidence="5">
    <location>
        <begin position="233"/>
        <end position="256"/>
    </location>
</feature>
<dbReference type="EMBL" id="QNRX01000002">
    <property type="protein sequence ID" value="RBP68994.1"/>
    <property type="molecule type" value="Genomic_DNA"/>
</dbReference>
<feature type="transmembrane region" description="Helical" evidence="5">
    <location>
        <begin position="60"/>
        <end position="91"/>
    </location>
</feature>
<evidence type="ECO:0000256" key="2">
    <source>
        <dbReference type="ARBA" id="ARBA00022692"/>
    </source>
</evidence>
<evidence type="ECO:0000256" key="1">
    <source>
        <dbReference type="ARBA" id="ARBA00004141"/>
    </source>
</evidence>
<dbReference type="GO" id="GO:0022857">
    <property type="term" value="F:transmembrane transporter activity"/>
    <property type="evidence" value="ECO:0007669"/>
    <property type="project" value="InterPro"/>
</dbReference>
<name>A0A366IDC7_9FIRM</name>
<protein>
    <submittedName>
        <fullName evidence="6">Sodium-dependent dicarboxylate transporter 2/3/5</fullName>
    </submittedName>
</protein>
<feature type="transmembrane region" description="Helical" evidence="5">
    <location>
        <begin position="339"/>
        <end position="359"/>
    </location>
</feature>
<feature type="transmembrane region" description="Helical" evidence="5">
    <location>
        <begin position="287"/>
        <end position="303"/>
    </location>
</feature>
<comment type="subcellular location">
    <subcellularLocation>
        <location evidence="1">Membrane</location>
        <topology evidence="1">Multi-pass membrane protein</topology>
    </subcellularLocation>
</comment>
<comment type="caution">
    <text evidence="6">The sequence shown here is derived from an EMBL/GenBank/DDBJ whole genome shotgun (WGS) entry which is preliminary data.</text>
</comment>
<feature type="transmembrane region" description="Helical" evidence="5">
    <location>
        <begin position="103"/>
        <end position="123"/>
    </location>
</feature>
<feature type="transmembrane region" description="Helical" evidence="5">
    <location>
        <begin position="411"/>
        <end position="440"/>
    </location>
</feature>
<reference evidence="6 7" key="1">
    <citation type="submission" date="2018-06" db="EMBL/GenBank/DDBJ databases">
        <title>Genomic Encyclopedia of Type Strains, Phase IV (KMG-IV): sequencing the most valuable type-strain genomes for metagenomic binning, comparative biology and taxonomic classification.</title>
        <authorList>
            <person name="Goeker M."/>
        </authorList>
    </citation>
    <scope>NUCLEOTIDE SEQUENCE [LARGE SCALE GENOMIC DNA]</scope>
    <source>
        <strain evidence="6 7">DSM 22112</strain>
    </source>
</reference>
<evidence type="ECO:0000313" key="7">
    <source>
        <dbReference type="Proteomes" id="UP000253490"/>
    </source>
</evidence>
<evidence type="ECO:0000256" key="3">
    <source>
        <dbReference type="ARBA" id="ARBA00022989"/>
    </source>
</evidence>
<gene>
    <name evidence="6" type="ORF">DES36_102136</name>
</gene>
<feature type="transmembrane region" description="Helical" evidence="5">
    <location>
        <begin position="30"/>
        <end position="48"/>
    </location>
</feature>
<sequence>MIYNISIHKLTLNIKKTKTKGVLQMKKTQLLGIILAIVILIAMNFIPAQGILSEAGVRSIGLLLAVLILLITEPLPIGVTCFLTIALMVVFKVAADIPSAVSGFTNSIVYFVLVSFGLSTAITKVPLSTRLLKKLMLLFGKNVNMIIFAIMLCSALLSCMISNVATTAVFIPLVLGFLKIYKDQSAKMKTGKAIMIGLPVASMIGGMITPAGSSLNLMCINLLEQATGIRITFIQWMTFGIPLVIIILPIAWWIIVKVYKPAELSQDEIKAYVNGLEVPKKMGFQELYVLVLMIVLLVLWILSSWYPVFNVTLVAIIGFVFLFLPKIEVLTWTEYINDVSWAAFFLVGTIISVGNNLVANGVSDWIVQTLMPSSINLPLFGIIFMIGILIFLMLIVVPVAPALITMLVVPLVGLAANIGVSPIITIMTLGLCVSNCYLLPLDTVPLLTYMTGYYKMGEMAKSTAIIQIVLAVFVAIWIPLAAMLLGIL</sequence>
<keyword evidence="4 5" id="KW-0472">Membrane</keyword>
<accession>A0A366IDC7</accession>
<feature type="transmembrane region" description="Helical" evidence="5">
    <location>
        <begin position="379"/>
        <end position="404"/>
    </location>
</feature>
<evidence type="ECO:0000256" key="4">
    <source>
        <dbReference type="ARBA" id="ARBA00023136"/>
    </source>
</evidence>
<feature type="transmembrane region" description="Helical" evidence="5">
    <location>
        <begin position="135"/>
        <end position="157"/>
    </location>
</feature>
<keyword evidence="3 5" id="KW-1133">Transmembrane helix</keyword>
<dbReference type="Pfam" id="PF00939">
    <property type="entry name" value="Na_sulph_symp"/>
    <property type="match status" value="1"/>
</dbReference>
<dbReference type="PANTHER" id="PTHR10283">
    <property type="entry name" value="SOLUTE CARRIER FAMILY 13 MEMBER"/>
    <property type="match status" value="1"/>
</dbReference>
<evidence type="ECO:0000256" key="5">
    <source>
        <dbReference type="SAM" id="Phobius"/>
    </source>
</evidence>
<evidence type="ECO:0000313" key="6">
    <source>
        <dbReference type="EMBL" id="RBP68994.1"/>
    </source>
</evidence>
<feature type="transmembrane region" description="Helical" evidence="5">
    <location>
        <begin position="464"/>
        <end position="487"/>
    </location>
</feature>
<dbReference type="AlphaFoldDB" id="A0A366IDC7"/>
<dbReference type="InterPro" id="IPR001898">
    <property type="entry name" value="SLC13A/DASS"/>
</dbReference>
<dbReference type="Proteomes" id="UP000253490">
    <property type="component" value="Unassembled WGS sequence"/>
</dbReference>